<dbReference type="EMBL" id="JAAGLI010000278">
    <property type="protein sequence ID" value="NEA22991.1"/>
    <property type="molecule type" value="Genomic_DNA"/>
</dbReference>
<dbReference type="Proteomes" id="UP000475532">
    <property type="component" value="Unassembled WGS sequence"/>
</dbReference>
<dbReference type="Pfam" id="PF01814">
    <property type="entry name" value="Hemerythrin"/>
    <property type="match status" value="1"/>
</dbReference>
<feature type="compositionally biased region" description="Basic and acidic residues" evidence="1">
    <location>
        <begin position="123"/>
        <end position="140"/>
    </location>
</feature>
<dbReference type="Gene3D" id="1.20.120.520">
    <property type="entry name" value="nmb1532 protein domain like"/>
    <property type="match status" value="1"/>
</dbReference>
<dbReference type="CDD" id="cd12108">
    <property type="entry name" value="Hr-like"/>
    <property type="match status" value="1"/>
</dbReference>
<reference evidence="3 4" key="1">
    <citation type="submission" date="2020-01" db="EMBL/GenBank/DDBJ databases">
        <title>Insect and environment-associated Actinomycetes.</title>
        <authorList>
            <person name="Currrie C."/>
            <person name="Chevrette M."/>
            <person name="Carlson C."/>
            <person name="Stubbendieck R."/>
            <person name="Wendt-Pienkowski E."/>
        </authorList>
    </citation>
    <scope>NUCLEOTIDE SEQUENCE [LARGE SCALE GENOMIC DNA]</scope>
    <source>
        <strain evidence="3 4">SID10258</strain>
    </source>
</reference>
<dbReference type="RefSeq" id="WP_163055056.1">
    <property type="nucleotide sequence ID" value="NZ_JAAGLI010000278.1"/>
</dbReference>
<sequence>MAEKAAKTEKNEKSEKSENVVDLLLAQHDEIRRLASTVEQSSGKARKDAFDQLRRLLAVHETAEEEVVHPFARRAIGDGSHVVDDRLKEENKAKGALSELEKMDTDSPDFAEKFAEFHKDVEAHASHEEKEEFPRIRQDATPEQMRGMAKAVRAAEAVAPTHPHQGTESPTKNLAVGPMAAVADRVRDAIGKVRS</sequence>
<gene>
    <name evidence="3" type="ORF">G3I70_10880</name>
</gene>
<protein>
    <submittedName>
        <fullName evidence="3">Hemerythrin domain-containing protein</fullName>
    </submittedName>
</protein>
<dbReference type="PANTHER" id="PTHR35585">
    <property type="entry name" value="HHE DOMAIN PROTEIN (AFU_ORTHOLOGUE AFUA_4G00730)"/>
    <property type="match status" value="1"/>
</dbReference>
<evidence type="ECO:0000313" key="3">
    <source>
        <dbReference type="EMBL" id="NEA22991.1"/>
    </source>
</evidence>
<organism evidence="3 4">
    <name type="scientific">Actinomadura bangladeshensis</name>
    <dbReference type="NCBI Taxonomy" id="453573"/>
    <lineage>
        <taxon>Bacteria</taxon>
        <taxon>Bacillati</taxon>
        <taxon>Actinomycetota</taxon>
        <taxon>Actinomycetes</taxon>
        <taxon>Streptosporangiales</taxon>
        <taxon>Thermomonosporaceae</taxon>
        <taxon>Actinomadura</taxon>
    </lineage>
</organism>
<comment type="caution">
    <text evidence="3">The sequence shown here is derived from an EMBL/GenBank/DDBJ whole genome shotgun (WGS) entry which is preliminary data.</text>
</comment>
<evidence type="ECO:0000256" key="1">
    <source>
        <dbReference type="SAM" id="MobiDB-lite"/>
    </source>
</evidence>
<feature type="compositionally biased region" description="Low complexity" evidence="1">
    <location>
        <begin position="149"/>
        <end position="159"/>
    </location>
</feature>
<dbReference type="InterPro" id="IPR012312">
    <property type="entry name" value="Hemerythrin-like"/>
</dbReference>
<accession>A0A6L9QC36</accession>
<proteinExistence type="predicted"/>
<evidence type="ECO:0000259" key="2">
    <source>
        <dbReference type="Pfam" id="PF01814"/>
    </source>
</evidence>
<evidence type="ECO:0000313" key="4">
    <source>
        <dbReference type="Proteomes" id="UP000475532"/>
    </source>
</evidence>
<feature type="domain" description="Hemerythrin-like" evidence="2">
    <location>
        <begin position="20"/>
        <end position="136"/>
    </location>
</feature>
<name>A0A6L9QC36_9ACTN</name>
<feature type="region of interest" description="Disordered" evidence="1">
    <location>
        <begin position="123"/>
        <end position="177"/>
    </location>
</feature>
<dbReference type="PANTHER" id="PTHR35585:SF1">
    <property type="entry name" value="HHE DOMAIN PROTEIN (AFU_ORTHOLOGUE AFUA_4G00730)"/>
    <property type="match status" value="1"/>
</dbReference>
<dbReference type="AlphaFoldDB" id="A0A6L9QC36"/>